<name>A0A6J5KLT7_9CAUD</name>
<sequence length="102" mass="11812">MEPQDHKPEFPRITIRFVQGGDVSKMMSPEDQAEMLRIMDEMMSAMTEALDSDELDNDSNDFELSDMISLECLDDAVHGDEQPEALAWIMNAYRKIEDERRL</sequence>
<reference evidence="1" key="1">
    <citation type="submission" date="2020-04" db="EMBL/GenBank/DDBJ databases">
        <authorList>
            <person name="Chiriac C."/>
            <person name="Salcher M."/>
            <person name="Ghai R."/>
            <person name="Kavagutti S V."/>
        </authorList>
    </citation>
    <scope>NUCLEOTIDE SEQUENCE</scope>
</reference>
<gene>
    <name evidence="1" type="ORF">UFOVP29_357</name>
</gene>
<protein>
    <submittedName>
        <fullName evidence="1">Uncharacterized protein</fullName>
    </submittedName>
</protein>
<dbReference type="EMBL" id="LR796167">
    <property type="protein sequence ID" value="CAB4123198.1"/>
    <property type="molecule type" value="Genomic_DNA"/>
</dbReference>
<proteinExistence type="predicted"/>
<organism evidence="1">
    <name type="scientific">uncultured Caudovirales phage</name>
    <dbReference type="NCBI Taxonomy" id="2100421"/>
    <lineage>
        <taxon>Viruses</taxon>
        <taxon>Duplodnaviria</taxon>
        <taxon>Heunggongvirae</taxon>
        <taxon>Uroviricota</taxon>
        <taxon>Caudoviricetes</taxon>
        <taxon>Peduoviridae</taxon>
        <taxon>Maltschvirus</taxon>
        <taxon>Maltschvirus maltsch</taxon>
    </lineage>
</organism>
<accession>A0A6J5KLT7</accession>
<evidence type="ECO:0000313" key="1">
    <source>
        <dbReference type="EMBL" id="CAB4123198.1"/>
    </source>
</evidence>